<keyword evidence="2" id="KW-0479">Metal-binding</keyword>
<protein>
    <submittedName>
        <fullName evidence="6">Diguanylate cyclase domain-containing protein</fullName>
        <ecNumber evidence="6">2.7.7.65</ecNumber>
    </submittedName>
</protein>
<dbReference type="Pfam" id="PF00990">
    <property type="entry name" value="GGDEF"/>
    <property type="match status" value="1"/>
</dbReference>
<dbReference type="CDD" id="cd01949">
    <property type="entry name" value="GGDEF"/>
    <property type="match status" value="1"/>
</dbReference>
<keyword evidence="4" id="KW-0175">Coiled coil</keyword>
<dbReference type="PROSITE" id="PS50887">
    <property type="entry name" value="GGDEF"/>
    <property type="match status" value="1"/>
</dbReference>
<dbReference type="Gene3D" id="1.20.120.50">
    <property type="entry name" value="Hemerythrin-like"/>
    <property type="match status" value="1"/>
</dbReference>
<dbReference type="InterPro" id="IPR029787">
    <property type="entry name" value="Nucleotide_cyclase"/>
</dbReference>
<dbReference type="InterPro" id="IPR043128">
    <property type="entry name" value="Rev_trsase/Diguanyl_cyclase"/>
</dbReference>
<proteinExistence type="inferred from homology"/>
<evidence type="ECO:0000256" key="3">
    <source>
        <dbReference type="ARBA" id="ARBA00023004"/>
    </source>
</evidence>
<keyword evidence="6" id="KW-0548">Nucleotidyltransferase</keyword>
<evidence type="ECO:0000313" key="7">
    <source>
        <dbReference type="Proteomes" id="UP001596055"/>
    </source>
</evidence>
<dbReference type="EMBL" id="JBHSNL010000001">
    <property type="protein sequence ID" value="MFC5544875.1"/>
    <property type="molecule type" value="Genomic_DNA"/>
</dbReference>
<comment type="similarity">
    <text evidence="1">Belongs to the hemerythrin family.</text>
</comment>
<keyword evidence="3" id="KW-0408">Iron</keyword>
<keyword evidence="6" id="KW-0808">Transferase</keyword>
<dbReference type="Proteomes" id="UP001596055">
    <property type="component" value="Unassembled WGS sequence"/>
</dbReference>
<comment type="caution">
    <text evidence="6">The sequence shown here is derived from an EMBL/GenBank/DDBJ whole genome shotgun (WGS) entry which is preliminary data.</text>
</comment>
<dbReference type="SUPFAM" id="SSF47188">
    <property type="entry name" value="Hemerythrin-like"/>
    <property type="match status" value="1"/>
</dbReference>
<dbReference type="SMART" id="SM00267">
    <property type="entry name" value="GGDEF"/>
    <property type="match status" value="1"/>
</dbReference>
<name>A0ABW0RN43_9GAMM</name>
<sequence>MKMSRNQDSQGFEIFPWSRHFETGLEDIDDQHRVLVNILNRLAWHFASGTPETDTAHLLDELLGYASYHFRYEEEVWSRTLGQSEMCRNHHDAHQLFFDRIQWLRQSEAPEEEVLAELFDYLTRWLAFHILESDRRMALTVKAVEAGAPLPQARDQVDNELSGPMSIMVTALLEIYGRLSTSAIQLMHEKLARQRAEDELARLQSERLHHALEIQAQDHQRQIAFLAYWDPLTGLLNRNGIIRAVHEFLENESHEDKSAALVSIDLDNFHEINGRVGEEAADRMLGLLARRWQDALPPEAALARIGGDEFVLLLTDASQVESRLKALQLTCLQPFELGDASTSTTFTAGIVCFPSKETGFASDEADILLRQADHALFRAKQELRGSWLFLDVKERKRRTSRQRPTN</sequence>
<evidence type="ECO:0000256" key="2">
    <source>
        <dbReference type="ARBA" id="ARBA00022723"/>
    </source>
</evidence>
<dbReference type="RefSeq" id="WP_248153724.1">
    <property type="nucleotide sequence ID" value="NZ_JAKZAJ010000001.1"/>
</dbReference>
<reference evidence="7" key="1">
    <citation type="journal article" date="2019" name="Int. J. Syst. Evol. Microbiol.">
        <title>The Global Catalogue of Microorganisms (GCM) 10K type strain sequencing project: providing services to taxonomists for standard genome sequencing and annotation.</title>
        <authorList>
            <consortium name="The Broad Institute Genomics Platform"/>
            <consortium name="The Broad Institute Genome Sequencing Center for Infectious Disease"/>
            <person name="Wu L."/>
            <person name="Ma J."/>
        </authorList>
    </citation>
    <scope>NUCLEOTIDE SEQUENCE [LARGE SCALE GENOMIC DNA]</scope>
    <source>
        <strain evidence="7">CGMCC 4.1799</strain>
    </source>
</reference>
<dbReference type="GO" id="GO:0052621">
    <property type="term" value="F:diguanylate cyclase activity"/>
    <property type="evidence" value="ECO:0007669"/>
    <property type="project" value="UniProtKB-EC"/>
</dbReference>
<dbReference type="Pfam" id="PF01814">
    <property type="entry name" value="Hemerythrin"/>
    <property type="match status" value="1"/>
</dbReference>
<feature type="coiled-coil region" evidence="4">
    <location>
        <begin position="186"/>
        <end position="213"/>
    </location>
</feature>
<dbReference type="InterPro" id="IPR012312">
    <property type="entry name" value="Hemerythrin-like"/>
</dbReference>
<dbReference type="InterPro" id="IPR000160">
    <property type="entry name" value="GGDEF_dom"/>
</dbReference>
<organism evidence="6 7">
    <name type="scientific">Marinobacter koreensis</name>
    <dbReference type="NCBI Taxonomy" id="335974"/>
    <lineage>
        <taxon>Bacteria</taxon>
        <taxon>Pseudomonadati</taxon>
        <taxon>Pseudomonadota</taxon>
        <taxon>Gammaproteobacteria</taxon>
        <taxon>Pseudomonadales</taxon>
        <taxon>Marinobacteraceae</taxon>
        <taxon>Marinobacter</taxon>
    </lineage>
</organism>
<dbReference type="NCBIfam" id="TIGR02481">
    <property type="entry name" value="hemeryth_dom"/>
    <property type="match status" value="1"/>
</dbReference>
<dbReference type="PANTHER" id="PTHR44757:SF2">
    <property type="entry name" value="BIOFILM ARCHITECTURE MAINTENANCE PROTEIN MBAA"/>
    <property type="match status" value="1"/>
</dbReference>
<dbReference type="EC" id="2.7.7.65" evidence="6"/>
<feature type="domain" description="GGDEF" evidence="5">
    <location>
        <begin position="257"/>
        <end position="392"/>
    </location>
</feature>
<evidence type="ECO:0000259" key="5">
    <source>
        <dbReference type="PROSITE" id="PS50887"/>
    </source>
</evidence>
<accession>A0ABW0RN43</accession>
<dbReference type="SUPFAM" id="SSF55073">
    <property type="entry name" value="Nucleotide cyclase"/>
    <property type="match status" value="1"/>
</dbReference>
<evidence type="ECO:0000313" key="6">
    <source>
        <dbReference type="EMBL" id="MFC5544875.1"/>
    </source>
</evidence>
<evidence type="ECO:0000256" key="4">
    <source>
        <dbReference type="SAM" id="Coils"/>
    </source>
</evidence>
<dbReference type="PANTHER" id="PTHR44757">
    <property type="entry name" value="DIGUANYLATE CYCLASE DGCP"/>
    <property type="match status" value="1"/>
</dbReference>
<dbReference type="InterPro" id="IPR035938">
    <property type="entry name" value="Hemerythrin-like_sf"/>
</dbReference>
<dbReference type="InterPro" id="IPR012827">
    <property type="entry name" value="Hemerythrin_metal-bd"/>
</dbReference>
<dbReference type="CDD" id="cd12107">
    <property type="entry name" value="Hemerythrin"/>
    <property type="match status" value="1"/>
</dbReference>
<dbReference type="InterPro" id="IPR052155">
    <property type="entry name" value="Biofilm_reg_signaling"/>
</dbReference>
<dbReference type="NCBIfam" id="TIGR00254">
    <property type="entry name" value="GGDEF"/>
    <property type="match status" value="1"/>
</dbReference>
<keyword evidence="7" id="KW-1185">Reference proteome</keyword>
<evidence type="ECO:0000256" key="1">
    <source>
        <dbReference type="ARBA" id="ARBA00010587"/>
    </source>
</evidence>
<dbReference type="Gene3D" id="3.30.70.270">
    <property type="match status" value="1"/>
</dbReference>
<gene>
    <name evidence="6" type="ORF">ACFPQA_07420</name>
</gene>